<keyword evidence="1" id="KW-1133">Transmembrane helix</keyword>
<comment type="caution">
    <text evidence="2">The sequence shown here is derived from an EMBL/GenBank/DDBJ whole genome shotgun (WGS) entry which is preliminary data.</text>
</comment>
<name>A0A150KTZ1_9BACL</name>
<dbReference type="STRING" id="81408.B4119_0448"/>
<dbReference type="EMBL" id="LQYS01000142">
    <property type="protein sequence ID" value="KYD03597.1"/>
    <property type="molecule type" value="Genomic_DNA"/>
</dbReference>
<evidence type="ECO:0000313" key="2">
    <source>
        <dbReference type="EMBL" id="KYD03597.1"/>
    </source>
</evidence>
<sequence length="52" mass="5996">MIAMLMFIGHIGILSFLFLILGIEIKETYHSPKERVTDRINQGTAKHLGFYM</sequence>
<reference evidence="2 3" key="1">
    <citation type="submission" date="2016-01" db="EMBL/GenBank/DDBJ databases">
        <title>Draft Genome Sequences of Seven Thermophilic Sporeformers Isolated from Foods.</title>
        <authorList>
            <person name="Berendsen E.M."/>
            <person name="Wells-Bennik M.H."/>
            <person name="Krawcyk A.O."/>
            <person name="De Jong A."/>
            <person name="Holsappel S."/>
            <person name="Eijlander R.T."/>
            <person name="Kuipers O.P."/>
        </authorList>
    </citation>
    <scope>NUCLEOTIDE SEQUENCE [LARGE SCALE GENOMIC DNA]</scope>
    <source>
        <strain evidence="2 3">B4119</strain>
    </source>
</reference>
<proteinExistence type="predicted"/>
<keyword evidence="1" id="KW-0472">Membrane</keyword>
<dbReference type="AlphaFoldDB" id="A0A150KTZ1"/>
<feature type="transmembrane region" description="Helical" evidence="1">
    <location>
        <begin position="6"/>
        <end position="25"/>
    </location>
</feature>
<dbReference type="Proteomes" id="UP000075455">
    <property type="component" value="Unassembled WGS sequence"/>
</dbReference>
<organism evidence="2 3">
    <name type="scientific">Saccharococcus caldoxylosilyticus</name>
    <dbReference type="NCBI Taxonomy" id="81408"/>
    <lineage>
        <taxon>Bacteria</taxon>
        <taxon>Bacillati</taxon>
        <taxon>Bacillota</taxon>
        <taxon>Bacilli</taxon>
        <taxon>Bacillales</taxon>
        <taxon>Anoxybacillaceae</taxon>
        <taxon>Saccharococcus</taxon>
    </lineage>
</organism>
<protein>
    <submittedName>
        <fullName evidence="2">Uncharacterized protein</fullName>
    </submittedName>
</protein>
<keyword evidence="1" id="KW-0812">Transmembrane</keyword>
<dbReference type="PATRIC" id="fig|81408.3.peg.2549"/>
<evidence type="ECO:0000256" key="1">
    <source>
        <dbReference type="SAM" id="Phobius"/>
    </source>
</evidence>
<evidence type="ECO:0000313" key="3">
    <source>
        <dbReference type="Proteomes" id="UP000075455"/>
    </source>
</evidence>
<gene>
    <name evidence="2" type="ORF">B4119_0448</name>
</gene>
<accession>A0A150KTZ1</accession>